<dbReference type="Proteomes" id="UP001174909">
    <property type="component" value="Unassembled WGS sequence"/>
</dbReference>
<dbReference type="AlphaFoldDB" id="A0AA35T6U3"/>
<gene>
    <name evidence="1" type="ORF">GBAR_LOCUS23539</name>
</gene>
<comment type="caution">
    <text evidence="1">The sequence shown here is derived from an EMBL/GenBank/DDBJ whole genome shotgun (WGS) entry which is preliminary data.</text>
</comment>
<sequence length="98" mass="10919">MSHCTKSVQLLSREWRCDHICVSRSEGRMSMSEMAMVSLVAPPVLGQEEGSRGLIEQLSDRESAPTLKGLHLSVSQRTEFGSEGETCIYINVMQCGKW</sequence>
<protein>
    <submittedName>
        <fullName evidence="1">Uncharacterized protein</fullName>
    </submittedName>
</protein>
<evidence type="ECO:0000313" key="2">
    <source>
        <dbReference type="Proteomes" id="UP001174909"/>
    </source>
</evidence>
<name>A0AA35T6U3_GEOBA</name>
<accession>A0AA35T6U3</accession>
<organism evidence="1 2">
    <name type="scientific">Geodia barretti</name>
    <name type="common">Barrett's horny sponge</name>
    <dbReference type="NCBI Taxonomy" id="519541"/>
    <lineage>
        <taxon>Eukaryota</taxon>
        <taxon>Metazoa</taxon>
        <taxon>Porifera</taxon>
        <taxon>Demospongiae</taxon>
        <taxon>Heteroscleromorpha</taxon>
        <taxon>Tetractinellida</taxon>
        <taxon>Astrophorina</taxon>
        <taxon>Geodiidae</taxon>
        <taxon>Geodia</taxon>
    </lineage>
</organism>
<dbReference type="EMBL" id="CASHTH010003260">
    <property type="protein sequence ID" value="CAI8042359.1"/>
    <property type="molecule type" value="Genomic_DNA"/>
</dbReference>
<keyword evidence="2" id="KW-1185">Reference proteome</keyword>
<proteinExistence type="predicted"/>
<reference evidence="1" key="1">
    <citation type="submission" date="2023-03" db="EMBL/GenBank/DDBJ databases">
        <authorList>
            <person name="Steffen K."/>
            <person name="Cardenas P."/>
        </authorList>
    </citation>
    <scope>NUCLEOTIDE SEQUENCE</scope>
</reference>
<evidence type="ECO:0000313" key="1">
    <source>
        <dbReference type="EMBL" id="CAI8042359.1"/>
    </source>
</evidence>